<evidence type="ECO:0000313" key="1">
    <source>
        <dbReference type="EMBL" id="KZN67502.1"/>
    </source>
</evidence>
<evidence type="ECO:0000313" key="2">
    <source>
        <dbReference type="Proteomes" id="UP000076661"/>
    </source>
</evidence>
<dbReference type="Proteomes" id="UP000076661">
    <property type="component" value="Unassembled WGS sequence"/>
</dbReference>
<proteinExistence type="predicted"/>
<accession>A0A167N4S2</accession>
<gene>
    <name evidence="1" type="ORF">N478_01760</name>
</gene>
<dbReference type="AlphaFoldDB" id="A0A167N4S2"/>
<comment type="caution">
    <text evidence="1">The sequence shown here is derived from an EMBL/GenBank/DDBJ whole genome shotgun (WGS) entry which is preliminary data.</text>
</comment>
<dbReference type="EMBL" id="AUXX01000012">
    <property type="protein sequence ID" value="KZN67502.1"/>
    <property type="molecule type" value="Genomic_DNA"/>
</dbReference>
<protein>
    <submittedName>
        <fullName evidence="1">Uncharacterized protein</fullName>
    </submittedName>
</protein>
<reference evidence="1 2" key="1">
    <citation type="submission" date="2013-07" db="EMBL/GenBank/DDBJ databases">
        <title>Comparative Genomic and Metabolomic Analysis of Twelve Strains of Pseudoalteromonas luteoviolacea.</title>
        <authorList>
            <person name="Vynne N.G."/>
            <person name="Mansson M."/>
            <person name="Gram L."/>
        </authorList>
    </citation>
    <scope>NUCLEOTIDE SEQUENCE [LARGE SCALE GENOMIC DNA]</scope>
    <source>
        <strain evidence="1 2">S4060-1</strain>
    </source>
</reference>
<name>A0A167N4S2_9GAMM</name>
<dbReference type="PATRIC" id="fig|1365257.3.peg.1938"/>
<organism evidence="1 2">
    <name type="scientific">Pseudoalteromonas luteoviolacea S4060-1</name>
    <dbReference type="NCBI Taxonomy" id="1365257"/>
    <lineage>
        <taxon>Bacteria</taxon>
        <taxon>Pseudomonadati</taxon>
        <taxon>Pseudomonadota</taxon>
        <taxon>Gammaproteobacteria</taxon>
        <taxon>Alteromonadales</taxon>
        <taxon>Pseudoalteromonadaceae</taxon>
        <taxon>Pseudoalteromonas</taxon>
    </lineage>
</organism>
<sequence>MALIAGLLTALTSKYSVWFILSVFKLEFWSRYSAILMLFCEYKTTGDLKPPS</sequence>